<dbReference type="Proteomes" id="UP000799539">
    <property type="component" value="Unassembled WGS sequence"/>
</dbReference>
<gene>
    <name evidence="2" type="ORF">CERZMDRAFT_94345</name>
</gene>
<accession>A0A6A6FRE3</accession>
<evidence type="ECO:0000256" key="1">
    <source>
        <dbReference type="SAM" id="MobiDB-lite"/>
    </source>
</evidence>
<dbReference type="AlphaFoldDB" id="A0A6A6FRE3"/>
<sequence>MVDDWMHRHDLGPETSNSQDMTNDAEPGVRAEFDTSQARKSGESKQQDEQEERPDDEEDLCDNDWSTISARPSFHLPAVPDGMLDLNFEMDAELGSSPEVARNVALPA</sequence>
<feature type="compositionally biased region" description="Acidic residues" evidence="1">
    <location>
        <begin position="49"/>
        <end position="62"/>
    </location>
</feature>
<dbReference type="EMBL" id="ML992665">
    <property type="protein sequence ID" value="KAF2215959.1"/>
    <property type="molecule type" value="Genomic_DNA"/>
</dbReference>
<protein>
    <submittedName>
        <fullName evidence="2">Uncharacterized protein</fullName>
    </submittedName>
</protein>
<evidence type="ECO:0000313" key="3">
    <source>
        <dbReference type="Proteomes" id="UP000799539"/>
    </source>
</evidence>
<organism evidence="2 3">
    <name type="scientific">Cercospora zeae-maydis SCOH1-5</name>
    <dbReference type="NCBI Taxonomy" id="717836"/>
    <lineage>
        <taxon>Eukaryota</taxon>
        <taxon>Fungi</taxon>
        <taxon>Dikarya</taxon>
        <taxon>Ascomycota</taxon>
        <taxon>Pezizomycotina</taxon>
        <taxon>Dothideomycetes</taxon>
        <taxon>Dothideomycetidae</taxon>
        <taxon>Mycosphaerellales</taxon>
        <taxon>Mycosphaerellaceae</taxon>
        <taxon>Cercospora</taxon>
    </lineage>
</organism>
<feature type="region of interest" description="Disordered" evidence="1">
    <location>
        <begin position="1"/>
        <end position="65"/>
    </location>
</feature>
<reference evidence="2" key="1">
    <citation type="journal article" date="2020" name="Stud. Mycol.">
        <title>101 Dothideomycetes genomes: a test case for predicting lifestyles and emergence of pathogens.</title>
        <authorList>
            <person name="Haridas S."/>
            <person name="Albert R."/>
            <person name="Binder M."/>
            <person name="Bloem J."/>
            <person name="Labutti K."/>
            <person name="Salamov A."/>
            <person name="Andreopoulos B."/>
            <person name="Baker S."/>
            <person name="Barry K."/>
            <person name="Bills G."/>
            <person name="Bluhm B."/>
            <person name="Cannon C."/>
            <person name="Castanera R."/>
            <person name="Culley D."/>
            <person name="Daum C."/>
            <person name="Ezra D."/>
            <person name="Gonzalez J."/>
            <person name="Henrissat B."/>
            <person name="Kuo A."/>
            <person name="Liang C."/>
            <person name="Lipzen A."/>
            <person name="Lutzoni F."/>
            <person name="Magnuson J."/>
            <person name="Mondo S."/>
            <person name="Nolan M."/>
            <person name="Ohm R."/>
            <person name="Pangilinan J."/>
            <person name="Park H.-J."/>
            <person name="Ramirez L."/>
            <person name="Alfaro M."/>
            <person name="Sun H."/>
            <person name="Tritt A."/>
            <person name="Yoshinaga Y."/>
            <person name="Zwiers L.-H."/>
            <person name="Turgeon B."/>
            <person name="Goodwin S."/>
            <person name="Spatafora J."/>
            <person name="Crous P."/>
            <person name="Grigoriev I."/>
        </authorList>
    </citation>
    <scope>NUCLEOTIDE SEQUENCE</scope>
    <source>
        <strain evidence="2">SCOH1-5</strain>
    </source>
</reference>
<name>A0A6A6FRE3_9PEZI</name>
<keyword evidence="3" id="KW-1185">Reference proteome</keyword>
<feature type="compositionally biased region" description="Basic and acidic residues" evidence="1">
    <location>
        <begin position="1"/>
        <end position="12"/>
    </location>
</feature>
<evidence type="ECO:0000313" key="2">
    <source>
        <dbReference type="EMBL" id="KAF2215959.1"/>
    </source>
</evidence>
<proteinExistence type="predicted"/>